<dbReference type="OrthoDB" id="181267at2"/>
<dbReference type="RefSeq" id="WP_073822519.1">
    <property type="nucleotide sequence ID" value="NZ_MQVS01000001.1"/>
</dbReference>
<dbReference type="FunFam" id="3.10.310.10:FF:000005">
    <property type="entry name" value="Proline racemase"/>
    <property type="match status" value="1"/>
</dbReference>
<organism evidence="2 3">
    <name type="scientific">Buchananella hordeovulneris</name>
    <dbReference type="NCBI Taxonomy" id="52770"/>
    <lineage>
        <taxon>Bacteria</taxon>
        <taxon>Bacillati</taxon>
        <taxon>Actinomycetota</taxon>
        <taxon>Actinomycetes</taxon>
        <taxon>Actinomycetales</taxon>
        <taxon>Actinomycetaceae</taxon>
        <taxon>Buchananella</taxon>
    </lineage>
</organism>
<keyword evidence="3" id="KW-1185">Reference proteome</keyword>
<accession>A0A1Q5PYS8</accession>
<dbReference type="SUPFAM" id="SSF54506">
    <property type="entry name" value="Diaminopimelate epimerase-like"/>
    <property type="match status" value="1"/>
</dbReference>
<dbReference type="PANTHER" id="PTHR33442:SF5">
    <property type="entry name" value="BIFUNCTIONAL TRANS-3-HYDROXY-L-PROLINE DEHYDRATASE_2-EPIMERASE"/>
    <property type="match status" value="1"/>
</dbReference>
<evidence type="ECO:0000313" key="2">
    <source>
        <dbReference type="EMBL" id="OKL52774.1"/>
    </source>
</evidence>
<dbReference type="EMBL" id="MQVS01000001">
    <property type="protein sequence ID" value="OKL52774.1"/>
    <property type="molecule type" value="Genomic_DNA"/>
</dbReference>
<proteinExistence type="inferred from homology"/>
<evidence type="ECO:0000313" key="3">
    <source>
        <dbReference type="Proteomes" id="UP000185612"/>
    </source>
</evidence>
<comment type="similarity">
    <text evidence="1">Belongs to the proline racemase family.</text>
</comment>
<dbReference type="GO" id="GO:0047580">
    <property type="term" value="F:4-hydroxyproline epimerase activity"/>
    <property type="evidence" value="ECO:0007669"/>
    <property type="project" value="TreeGrafter"/>
</dbReference>
<name>A0A1Q5PYS8_9ACTO</name>
<evidence type="ECO:0000256" key="1">
    <source>
        <dbReference type="ARBA" id="ARBA00007529"/>
    </source>
</evidence>
<dbReference type="Gene3D" id="3.10.310.10">
    <property type="entry name" value="Diaminopimelate Epimerase, Chain A, domain 1"/>
    <property type="match status" value="2"/>
</dbReference>
<dbReference type="Proteomes" id="UP000185612">
    <property type="component" value="Unassembled WGS sequence"/>
</dbReference>
<dbReference type="AlphaFoldDB" id="A0A1Q5PYS8"/>
<dbReference type="SFLD" id="SFLDS00028">
    <property type="entry name" value="Proline_Racemase"/>
    <property type="match status" value="1"/>
</dbReference>
<dbReference type="InterPro" id="IPR008794">
    <property type="entry name" value="Pro_racemase_fam"/>
</dbReference>
<dbReference type="Pfam" id="PF05544">
    <property type="entry name" value="Pro_racemase"/>
    <property type="match status" value="1"/>
</dbReference>
<dbReference type="InParanoid" id="A0A1Q5PYS8"/>
<dbReference type="PANTHER" id="PTHR33442">
    <property type="entry name" value="TRANS-3-HYDROXY-L-PROLINE DEHYDRATASE"/>
    <property type="match status" value="1"/>
</dbReference>
<dbReference type="PIRSF" id="PIRSF029792">
    <property type="entry name" value="Pro_racemase"/>
    <property type="match status" value="1"/>
</dbReference>
<dbReference type="STRING" id="52770.BSZ40_01325"/>
<protein>
    <submittedName>
        <fullName evidence="2">Proline racemase</fullName>
    </submittedName>
</protein>
<reference evidence="3" key="1">
    <citation type="submission" date="2016-12" db="EMBL/GenBank/DDBJ databases">
        <authorList>
            <person name="Meng X."/>
        </authorList>
    </citation>
    <scope>NUCLEOTIDE SEQUENCE [LARGE SCALE GENOMIC DNA]</scope>
    <source>
        <strain evidence="3">DSM 20732</strain>
    </source>
</reference>
<sequence>MTPLGGVALHAAENTPRVLRTIDTHTAGGPTRVLVGGFPPVRGETMALRRADLSRRLDHLRTAVMLEPRGHRDMFGALVMEPTLPEADLGVIFMDGGGYLNMCGHGTIGTVTAALHSGLVRSQGNLTKVVLDTPAGLVHTEAHAVGGVVREVSFVNVPSFVYATAVHVEVAGKKVEVDIAFGGSFFALVRASELGVQVQPSQLPHITELALELRDVINAEVTVRHPQLPHINRVDLVEIYEEPHAIGADCCNVVVFGAGQVDRSPCGTGTCARLALLHVQGQLRTGDSFVHESVIGTRLRGEILAETAVGEHAAIVPRITGAAYVTGFGRLVLDPHDPLRHGFQLA</sequence>
<gene>
    <name evidence="2" type="ORF">BSZ40_01325</name>
</gene>
<comment type="caution">
    <text evidence="2">The sequence shown here is derived from an EMBL/GenBank/DDBJ whole genome shotgun (WGS) entry which is preliminary data.</text>
</comment>